<dbReference type="InterPro" id="IPR000792">
    <property type="entry name" value="Tscrpt_reg_LuxR_C"/>
</dbReference>
<keyword evidence="3" id="KW-0804">Transcription</keyword>
<comment type="caution">
    <text evidence="5">The sequence shown here is derived from an EMBL/GenBank/DDBJ whole genome shotgun (WGS) entry which is preliminary data.</text>
</comment>
<dbReference type="CDD" id="cd06170">
    <property type="entry name" value="LuxR_C_like"/>
    <property type="match status" value="1"/>
</dbReference>
<reference evidence="5" key="2">
    <citation type="submission" date="2020-09" db="EMBL/GenBank/DDBJ databases">
        <authorList>
            <person name="Sun Q."/>
            <person name="Ohkuma M."/>
        </authorList>
    </citation>
    <scope>NUCLEOTIDE SEQUENCE</scope>
    <source>
        <strain evidence="5">JCM 4637</strain>
    </source>
</reference>
<organism evidence="5 6">
    <name type="scientific">Streptomyces finlayi</name>
    <dbReference type="NCBI Taxonomy" id="67296"/>
    <lineage>
        <taxon>Bacteria</taxon>
        <taxon>Bacillati</taxon>
        <taxon>Actinomycetota</taxon>
        <taxon>Actinomycetes</taxon>
        <taxon>Kitasatosporales</taxon>
        <taxon>Streptomycetaceae</taxon>
        <taxon>Streptomyces</taxon>
    </lineage>
</organism>
<sequence>MPETERFTVAEAESSAVHTALACAAQVIQGPLYELQHRLSAALRPLVPHRAVAEMSAHCAHSPVKAHGEDTLASRITGAELDALAATVRPGHPWQGTAHLAGGVHPVLAVSSALTSYRPTLLTLVLPEEAPPLPAGTLALVQALWDVVTAHLDRVATEALPGMMSQSRAVAGERARAIAELSEVHTAALTGLLGTLRSRALDDATARARAVELAVDSLVELRTVAERDQALTEEPAVQAFDRLADSLRPLLRHGPVRLELAPPAEDRPLPADIARTARAVMRTVLLVALEQDPVTRVQVGWHLDAGTDELRATVRDDGPGTLGREAFAVRRAEERLTALGGRLEVDAVPGWGTTVTAALPLGTPGLPESDPLAALGPRELEVLAQLARGHRNRAIAEALHISESTVKFHVKNILSKLSVATRGEAAALAHTLHVVA</sequence>
<dbReference type="PANTHER" id="PTHR44688">
    <property type="entry name" value="DNA-BINDING TRANSCRIPTIONAL ACTIVATOR DEVR_DOSR"/>
    <property type="match status" value="1"/>
</dbReference>
<evidence type="ECO:0000256" key="3">
    <source>
        <dbReference type="ARBA" id="ARBA00023163"/>
    </source>
</evidence>
<dbReference type="RefSeq" id="WP_189826907.1">
    <property type="nucleotide sequence ID" value="NZ_BMVC01000017.1"/>
</dbReference>
<dbReference type="Proteomes" id="UP000638353">
    <property type="component" value="Unassembled WGS sequence"/>
</dbReference>
<dbReference type="Pfam" id="PF00196">
    <property type="entry name" value="GerE"/>
    <property type="match status" value="1"/>
</dbReference>
<dbReference type="SMART" id="SM00421">
    <property type="entry name" value="HTH_LUXR"/>
    <property type="match status" value="1"/>
</dbReference>
<proteinExistence type="predicted"/>
<evidence type="ECO:0000256" key="2">
    <source>
        <dbReference type="ARBA" id="ARBA00023125"/>
    </source>
</evidence>
<dbReference type="PROSITE" id="PS50043">
    <property type="entry name" value="HTH_LUXR_2"/>
    <property type="match status" value="1"/>
</dbReference>
<dbReference type="PRINTS" id="PR00038">
    <property type="entry name" value="HTHLUXR"/>
</dbReference>
<dbReference type="InterPro" id="IPR036890">
    <property type="entry name" value="HATPase_C_sf"/>
</dbReference>
<dbReference type="GO" id="GO:0006355">
    <property type="term" value="P:regulation of DNA-templated transcription"/>
    <property type="evidence" value="ECO:0007669"/>
    <property type="project" value="InterPro"/>
</dbReference>
<evidence type="ECO:0000313" key="5">
    <source>
        <dbReference type="EMBL" id="GHD11827.1"/>
    </source>
</evidence>
<dbReference type="InterPro" id="IPR036388">
    <property type="entry name" value="WH-like_DNA-bd_sf"/>
</dbReference>
<feature type="domain" description="HTH luxR-type" evidence="4">
    <location>
        <begin position="368"/>
        <end position="433"/>
    </location>
</feature>
<dbReference type="SUPFAM" id="SSF55874">
    <property type="entry name" value="ATPase domain of HSP90 chaperone/DNA topoisomerase II/histidine kinase"/>
    <property type="match status" value="1"/>
</dbReference>
<evidence type="ECO:0000313" key="6">
    <source>
        <dbReference type="Proteomes" id="UP000638353"/>
    </source>
</evidence>
<dbReference type="PANTHER" id="PTHR44688:SF16">
    <property type="entry name" value="DNA-BINDING TRANSCRIPTIONAL ACTIVATOR DEVR_DOSR"/>
    <property type="match status" value="1"/>
</dbReference>
<evidence type="ECO:0000259" key="4">
    <source>
        <dbReference type="PROSITE" id="PS50043"/>
    </source>
</evidence>
<dbReference type="Gene3D" id="3.30.565.10">
    <property type="entry name" value="Histidine kinase-like ATPase, C-terminal domain"/>
    <property type="match status" value="1"/>
</dbReference>
<evidence type="ECO:0000256" key="1">
    <source>
        <dbReference type="ARBA" id="ARBA00023015"/>
    </source>
</evidence>
<dbReference type="EMBL" id="BMVC01000017">
    <property type="protein sequence ID" value="GHD11827.1"/>
    <property type="molecule type" value="Genomic_DNA"/>
</dbReference>
<dbReference type="GO" id="GO:0003677">
    <property type="term" value="F:DNA binding"/>
    <property type="evidence" value="ECO:0007669"/>
    <property type="project" value="UniProtKB-KW"/>
</dbReference>
<dbReference type="InterPro" id="IPR016032">
    <property type="entry name" value="Sig_transdc_resp-reg_C-effctor"/>
</dbReference>
<dbReference type="PROSITE" id="PS00622">
    <property type="entry name" value="HTH_LUXR_1"/>
    <property type="match status" value="1"/>
</dbReference>
<keyword evidence="1" id="KW-0805">Transcription regulation</keyword>
<dbReference type="SUPFAM" id="SSF46894">
    <property type="entry name" value="C-terminal effector domain of the bipartite response regulators"/>
    <property type="match status" value="1"/>
</dbReference>
<name>A0A919CDT6_9ACTN</name>
<protein>
    <submittedName>
        <fullName evidence="5">Helix-turn-helix transcriptional regulator</fullName>
    </submittedName>
</protein>
<dbReference type="AlphaFoldDB" id="A0A919CDT6"/>
<accession>A0A919CDT6</accession>
<gene>
    <name evidence="5" type="ORF">GCM10010334_68320</name>
</gene>
<reference evidence="5" key="1">
    <citation type="journal article" date="2014" name="Int. J. Syst. Evol. Microbiol.">
        <title>Complete genome sequence of Corynebacterium casei LMG S-19264T (=DSM 44701T), isolated from a smear-ripened cheese.</title>
        <authorList>
            <consortium name="US DOE Joint Genome Institute (JGI-PGF)"/>
            <person name="Walter F."/>
            <person name="Albersmeier A."/>
            <person name="Kalinowski J."/>
            <person name="Ruckert C."/>
        </authorList>
    </citation>
    <scope>NUCLEOTIDE SEQUENCE</scope>
    <source>
        <strain evidence="5">JCM 4637</strain>
    </source>
</reference>
<dbReference type="Gene3D" id="1.10.10.10">
    <property type="entry name" value="Winged helix-like DNA-binding domain superfamily/Winged helix DNA-binding domain"/>
    <property type="match status" value="1"/>
</dbReference>
<keyword evidence="2" id="KW-0238">DNA-binding</keyword>